<dbReference type="PANTHER" id="PTHR13124:SF12">
    <property type="entry name" value="LARGE RIBOSOMAL SUBUNIT PROTEIN ML46"/>
    <property type="match status" value="1"/>
</dbReference>
<dbReference type="PROSITE" id="PS51462">
    <property type="entry name" value="NUDIX"/>
    <property type="match status" value="1"/>
</dbReference>
<feature type="compositionally biased region" description="Basic and acidic residues" evidence="8">
    <location>
        <begin position="160"/>
        <end position="172"/>
    </location>
</feature>
<dbReference type="Proteomes" id="UP001498398">
    <property type="component" value="Unassembled WGS sequence"/>
</dbReference>
<dbReference type="Gene3D" id="3.90.79.10">
    <property type="entry name" value="Nucleoside Triphosphate Pyrophosphohydrolase"/>
    <property type="match status" value="1"/>
</dbReference>
<accession>A0ABR1JVF9</accession>
<evidence type="ECO:0000256" key="6">
    <source>
        <dbReference type="ARBA" id="ARBA00023274"/>
    </source>
</evidence>
<feature type="domain" description="Nudix hydrolase" evidence="9">
    <location>
        <begin position="161"/>
        <end position="301"/>
    </location>
</feature>
<dbReference type="InterPro" id="IPR015797">
    <property type="entry name" value="NUDIX_hydrolase-like_dom_sf"/>
</dbReference>
<evidence type="ECO:0000256" key="2">
    <source>
        <dbReference type="ARBA" id="ARBA00009070"/>
    </source>
</evidence>
<evidence type="ECO:0000256" key="1">
    <source>
        <dbReference type="ARBA" id="ARBA00004173"/>
    </source>
</evidence>
<dbReference type="InterPro" id="IPR000086">
    <property type="entry name" value="NUDIX_hydrolase_dom"/>
</dbReference>
<dbReference type="EMBL" id="JBANRG010000004">
    <property type="protein sequence ID" value="KAK7466871.1"/>
    <property type="molecule type" value="Genomic_DNA"/>
</dbReference>
<comment type="similarity">
    <text evidence="2">Belongs to the mitochondrion-specific ribosomal protein mL46 family.</text>
</comment>
<gene>
    <name evidence="10" type="ORF">VKT23_003934</name>
</gene>
<evidence type="ECO:0000256" key="3">
    <source>
        <dbReference type="ARBA" id="ARBA00022946"/>
    </source>
</evidence>
<comment type="caution">
    <text evidence="10">The sequence shown here is derived from an EMBL/GenBank/DDBJ whole genome shotgun (WGS) entry which is preliminary data.</text>
</comment>
<dbReference type="InterPro" id="IPR021757">
    <property type="entry name" value="Ribosomal_mL46_N"/>
</dbReference>
<protein>
    <recommendedName>
        <fullName evidence="7">Large ribosomal subunit protein mL46</fullName>
    </recommendedName>
</protein>
<organism evidence="10 11">
    <name type="scientific">Marasmiellus scandens</name>
    <dbReference type="NCBI Taxonomy" id="2682957"/>
    <lineage>
        <taxon>Eukaryota</taxon>
        <taxon>Fungi</taxon>
        <taxon>Dikarya</taxon>
        <taxon>Basidiomycota</taxon>
        <taxon>Agaricomycotina</taxon>
        <taxon>Agaricomycetes</taxon>
        <taxon>Agaricomycetidae</taxon>
        <taxon>Agaricales</taxon>
        <taxon>Marasmiineae</taxon>
        <taxon>Omphalotaceae</taxon>
        <taxon>Marasmiellus</taxon>
    </lineage>
</organism>
<dbReference type="Pfam" id="PF00293">
    <property type="entry name" value="NUDIX"/>
    <property type="match status" value="1"/>
</dbReference>
<evidence type="ECO:0000256" key="5">
    <source>
        <dbReference type="ARBA" id="ARBA00023128"/>
    </source>
</evidence>
<dbReference type="Pfam" id="PF11788">
    <property type="entry name" value="MRP-L46"/>
    <property type="match status" value="1"/>
</dbReference>
<dbReference type="PANTHER" id="PTHR13124">
    <property type="entry name" value="39S RIBOSOMAL PROTEIN L46, MITOCHONDRIAL PRECURSOR-RELATED"/>
    <property type="match status" value="1"/>
</dbReference>
<evidence type="ECO:0000313" key="10">
    <source>
        <dbReference type="EMBL" id="KAK7466871.1"/>
    </source>
</evidence>
<sequence length="303" mass="35005">MSRGSIFQISSSVYCQRKAMSTGSLWSISRPAIRTCRRTMATQVSEPVLQPQKGPKPVLSTAVILNRSPTITRTPTMFERAYYSYQARLRRALSNPFPYDFYFKPGSILETRFTMEEQKRERRAFGPTFGKQDDYDKEKAAANRAAAQQLAEQEGESEEMMPRVHSSDEARDYKSLDRKGKRNLYLLLKDTNDAWRFPQGNVEKGELLHQAAQRDMHAECGEYMDAWIVSRNPIGHYKPPMTLSPKGKPLPEQVTFFFKAHIMQGQCRPAETIKDFAWLTKQEIESYVDKHYWDGIKDILSDH</sequence>
<dbReference type="InterPro" id="IPR040008">
    <property type="entry name" value="Ribosomal_mL46"/>
</dbReference>
<feature type="region of interest" description="Disordered" evidence="8">
    <location>
        <begin position="119"/>
        <end position="172"/>
    </location>
</feature>
<dbReference type="CDD" id="cd04661">
    <property type="entry name" value="NUDIX_MRP_L46"/>
    <property type="match status" value="1"/>
</dbReference>
<keyword evidence="6" id="KW-0687">Ribonucleoprotein</keyword>
<evidence type="ECO:0000256" key="7">
    <source>
        <dbReference type="ARBA" id="ARBA00035190"/>
    </source>
</evidence>
<evidence type="ECO:0000259" key="9">
    <source>
        <dbReference type="PROSITE" id="PS51462"/>
    </source>
</evidence>
<name>A0ABR1JVF9_9AGAR</name>
<evidence type="ECO:0000256" key="8">
    <source>
        <dbReference type="SAM" id="MobiDB-lite"/>
    </source>
</evidence>
<keyword evidence="3" id="KW-0809">Transit peptide</keyword>
<comment type="subcellular location">
    <subcellularLocation>
        <location evidence="1">Mitochondrion</location>
    </subcellularLocation>
</comment>
<keyword evidence="11" id="KW-1185">Reference proteome</keyword>
<feature type="compositionally biased region" description="Basic and acidic residues" evidence="8">
    <location>
        <begin position="131"/>
        <end position="141"/>
    </location>
</feature>
<reference evidence="10 11" key="1">
    <citation type="submission" date="2024-01" db="EMBL/GenBank/DDBJ databases">
        <title>A draft genome for the cacao thread blight pathogen Marasmiellus scandens.</title>
        <authorList>
            <person name="Baruah I.K."/>
            <person name="Leung J."/>
            <person name="Bukari Y."/>
            <person name="Amoako-Attah I."/>
            <person name="Meinhardt L.W."/>
            <person name="Bailey B.A."/>
            <person name="Cohen S.P."/>
        </authorList>
    </citation>
    <scope>NUCLEOTIDE SEQUENCE [LARGE SCALE GENOMIC DNA]</scope>
    <source>
        <strain evidence="10 11">GH-19</strain>
    </source>
</reference>
<dbReference type="InterPro" id="IPR033650">
    <property type="entry name" value="Ribosomal_mL46_NUDIX"/>
</dbReference>
<dbReference type="SUPFAM" id="SSF55811">
    <property type="entry name" value="Nudix"/>
    <property type="match status" value="1"/>
</dbReference>
<evidence type="ECO:0000256" key="4">
    <source>
        <dbReference type="ARBA" id="ARBA00022980"/>
    </source>
</evidence>
<keyword evidence="4" id="KW-0689">Ribosomal protein</keyword>
<evidence type="ECO:0000313" key="11">
    <source>
        <dbReference type="Proteomes" id="UP001498398"/>
    </source>
</evidence>
<keyword evidence="5" id="KW-0496">Mitochondrion</keyword>
<feature type="compositionally biased region" description="Low complexity" evidence="8">
    <location>
        <begin position="142"/>
        <end position="152"/>
    </location>
</feature>
<proteinExistence type="inferred from homology"/>